<name>A0A8J2KFY2_9HEXA</name>
<feature type="non-terminal residue" evidence="1">
    <location>
        <position position="66"/>
    </location>
</feature>
<dbReference type="EMBL" id="CAJVCH010388085">
    <property type="protein sequence ID" value="CAG7817201.1"/>
    <property type="molecule type" value="Genomic_DNA"/>
</dbReference>
<dbReference type="AlphaFoldDB" id="A0A8J2KFY2"/>
<accession>A0A8J2KFY2</accession>
<keyword evidence="2" id="KW-1185">Reference proteome</keyword>
<sequence>DVLSTCSHLEAVMLYARSIRGSKFVGCKCSDWISFLRDECGDCRRGPLMGEMASKSRALGTFFLRT</sequence>
<proteinExistence type="predicted"/>
<evidence type="ECO:0000313" key="2">
    <source>
        <dbReference type="Proteomes" id="UP000708208"/>
    </source>
</evidence>
<dbReference type="Proteomes" id="UP000708208">
    <property type="component" value="Unassembled WGS sequence"/>
</dbReference>
<organism evidence="1 2">
    <name type="scientific">Allacma fusca</name>
    <dbReference type="NCBI Taxonomy" id="39272"/>
    <lineage>
        <taxon>Eukaryota</taxon>
        <taxon>Metazoa</taxon>
        <taxon>Ecdysozoa</taxon>
        <taxon>Arthropoda</taxon>
        <taxon>Hexapoda</taxon>
        <taxon>Collembola</taxon>
        <taxon>Symphypleona</taxon>
        <taxon>Sminthuridae</taxon>
        <taxon>Allacma</taxon>
    </lineage>
</organism>
<protein>
    <submittedName>
        <fullName evidence="1">Uncharacterized protein</fullName>
    </submittedName>
</protein>
<reference evidence="1" key="1">
    <citation type="submission" date="2021-06" db="EMBL/GenBank/DDBJ databases">
        <authorList>
            <person name="Hodson N. C."/>
            <person name="Mongue J. A."/>
            <person name="Jaron S. K."/>
        </authorList>
    </citation>
    <scope>NUCLEOTIDE SEQUENCE</scope>
</reference>
<gene>
    <name evidence="1" type="ORF">AFUS01_LOCUS27779</name>
</gene>
<evidence type="ECO:0000313" key="1">
    <source>
        <dbReference type="EMBL" id="CAG7817201.1"/>
    </source>
</evidence>
<comment type="caution">
    <text evidence="1">The sequence shown here is derived from an EMBL/GenBank/DDBJ whole genome shotgun (WGS) entry which is preliminary data.</text>
</comment>